<dbReference type="PANTHER" id="PTHR21600:SF44">
    <property type="entry name" value="RIBOSOMAL LARGE SUBUNIT PSEUDOURIDINE SYNTHASE D"/>
    <property type="match status" value="1"/>
</dbReference>
<dbReference type="InterPro" id="IPR020103">
    <property type="entry name" value="PsdUridine_synth_cat_dom_sf"/>
</dbReference>
<dbReference type="SUPFAM" id="SSF55120">
    <property type="entry name" value="Pseudouridine synthase"/>
    <property type="match status" value="1"/>
</dbReference>
<evidence type="ECO:0000313" key="6">
    <source>
        <dbReference type="EMBL" id="SER30125.1"/>
    </source>
</evidence>
<dbReference type="GO" id="GO:0009982">
    <property type="term" value="F:pseudouridine synthase activity"/>
    <property type="evidence" value="ECO:0007669"/>
    <property type="project" value="InterPro"/>
</dbReference>
<name>A0A1H9N3A7_9ACTN</name>
<evidence type="ECO:0000256" key="4">
    <source>
        <dbReference type="ARBA" id="ARBA00033164"/>
    </source>
</evidence>
<protein>
    <recommendedName>
        <fullName evidence="3">RNA pseudouridylate synthase</fullName>
    </recommendedName>
    <alternativeName>
        <fullName evidence="4">RNA-uridine isomerase</fullName>
    </alternativeName>
</protein>
<dbReference type="InterPro" id="IPR050188">
    <property type="entry name" value="RluA_PseudoU_synthase"/>
</dbReference>
<feature type="domain" description="Pseudouridine synthase RsuA/RluA-like" evidence="5">
    <location>
        <begin position="105"/>
        <end position="252"/>
    </location>
</feature>
<evidence type="ECO:0000259" key="5">
    <source>
        <dbReference type="Pfam" id="PF00849"/>
    </source>
</evidence>
<dbReference type="Proteomes" id="UP000199128">
    <property type="component" value="Unassembled WGS sequence"/>
</dbReference>
<dbReference type="RefSeq" id="WP_091007386.1">
    <property type="nucleotide sequence ID" value="NZ_FOGP01000001.1"/>
</dbReference>
<dbReference type="PANTHER" id="PTHR21600">
    <property type="entry name" value="MITOCHONDRIAL RNA PSEUDOURIDINE SYNTHASE"/>
    <property type="match status" value="1"/>
</dbReference>
<proteinExistence type="inferred from homology"/>
<reference evidence="7" key="1">
    <citation type="submission" date="2016-10" db="EMBL/GenBank/DDBJ databases">
        <authorList>
            <person name="Varghese N."/>
            <person name="Submissions S."/>
        </authorList>
    </citation>
    <scope>NUCLEOTIDE SEQUENCE [LARGE SCALE GENOMIC DNA]</scope>
    <source>
        <strain evidence="7">KHGC19</strain>
    </source>
</reference>
<dbReference type="GO" id="GO:0140098">
    <property type="term" value="F:catalytic activity, acting on RNA"/>
    <property type="evidence" value="ECO:0007669"/>
    <property type="project" value="UniProtKB-ARBA"/>
</dbReference>
<dbReference type="InterPro" id="IPR006145">
    <property type="entry name" value="PsdUridine_synth_RsuA/RluA"/>
</dbReference>
<evidence type="ECO:0000256" key="1">
    <source>
        <dbReference type="ARBA" id="ARBA00000073"/>
    </source>
</evidence>
<evidence type="ECO:0000256" key="3">
    <source>
        <dbReference type="ARBA" id="ARBA00031870"/>
    </source>
</evidence>
<evidence type="ECO:0000313" key="7">
    <source>
        <dbReference type="Proteomes" id="UP000199128"/>
    </source>
</evidence>
<comment type="catalytic activity">
    <reaction evidence="1">
        <text>a uridine in RNA = a pseudouridine in RNA</text>
        <dbReference type="Rhea" id="RHEA:48348"/>
        <dbReference type="Rhea" id="RHEA-COMP:12068"/>
        <dbReference type="Rhea" id="RHEA-COMP:12069"/>
        <dbReference type="ChEBI" id="CHEBI:65314"/>
        <dbReference type="ChEBI" id="CHEBI:65315"/>
    </reaction>
</comment>
<sequence>MGHLLEYVGSKGGVVFFDVVASGPAVRALRSVGLSKPGAARVLAQGRLRRSDEVLAPNACADAGDRLALTLATAPEASSASRVDGLGGGGGRIPRIVYRDRFVCAVDKPAGILVHGDGTGVPTLSDLVAAWARFEGITTRVQALQRLDVETTGVTLFSLTEEFQPAFDELVAGHDMGKRYLAVVAAGFPKGERVIDSPIGRDRHDARRMRVSEGGKRAVTRVRKLGEENGRSLVLACLETGRRHQIRVHLASMGFPIAGDTLYRGPRSRDGLMLHALEESFVHPVTGAEVLVRSEWPQRFESRFSRAEFGAKVHDGGVHIER</sequence>
<dbReference type="GO" id="GO:0000455">
    <property type="term" value="P:enzyme-directed rRNA pseudouridine synthesis"/>
    <property type="evidence" value="ECO:0007669"/>
    <property type="project" value="TreeGrafter"/>
</dbReference>
<dbReference type="Gene3D" id="3.30.2350.10">
    <property type="entry name" value="Pseudouridine synthase"/>
    <property type="match status" value="1"/>
</dbReference>
<accession>A0A1H9N3A7</accession>
<dbReference type="Pfam" id="PF00849">
    <property type="entry name" value="PseudoU_synth_2"/>
    <property type="match status" value="1"/>
</dbReference>
<dbReference type="CDD" id="cd02869">
    <property type="entry name" value="PseudoU_synth_RluA_like"/>
    <property type="match status" value="1"/>
</dbReference>
<dbReference type="AlphaFoldDB" id="A0A1H9N3A7"/>
<dbReference type="EMBL" id="FOGP01000001">
    <property type="protein sequence ID" value="SER30125.1"/>
    <property type="molecule type" value="Genomic_DNA"/>
</dbReference>
<organism evidence="6 7">
    <name type="scientific">Parafannyhessea umbonata</name>
    <dbReference type="NCBI Taxonomy" id="604330"/>
    <lineage>
        <taxon>Bacteria</taxon>
        <taxon>Bacillati</taxon>
        <taxon>Actinomycetota</taxon>
        <taxon>Coriobacteriia</taxon>
        <taxon>Coriobacteriales</taxon>
        <taxon>Atopobiaceae</taxon>
        <taxon>Parafannyhessea</taxon>
    </lineage>
</organism>
<gene>
    <name evidence="6" type="ORF">SAMN05216446_0136</name>
</gene>
<comment type="similarity">
    <text evidence="2">Belongs to the pseudouridine synthase RluA family.</text>
</comment>
<evidence type="ECO:0000256" key="2">
    <source>
        <dbReference type="ARBA" id="ARBA00010876"/>
    </source>
</evidence>
<dbReference type="GO" id="GO:0003723">
    <property type="term" value="F:RNA binding"/>
    <property type="evidence" value="ECO:0007669"/>
    <property type="project" value="InterPro"/>
</dbReference>